<evidence type="ECO:0000313" key="1">
    <source>
        <dbReference type="EMBL" id="ERM97608.1"/>
    </source>
</evidence>
<dbReference type="Proteomes" id="UP000017836">
    <property type="component" value="Unassembled WGS sequence"/>
</dbReference>
<gene>
    <name evidence="1" type="ORF">AMTR_s00173p00047230</name>
</gene>
<evidence type="ECO:0000313" key="2">
    <source>
        <dbReference type="Proteomes" id="UP000017836"/>
    </source>
</evidence>
<sequence length="168" mass="18483">MEIFRERNTGEDYERDFLLLGSRAGMTSGGRVGGPLLSIGDLLSDLSQHHQDATAHPDLSSKQQPQVVDHHHHRPLHLQSLFEENYEQLNEALTGTGHSWTALTLKLCTAVETADRLVQSANSNAGLLLEKVEVLESILRRGDSAIAKAKTIKIRNNVSPSKAREASI</sequence>
<dbReference type="OMA" id="GTDHSWA"/>
<protein>
    <submittedName>
        <fullName evidence="1">Uncharacterized protein</fullName>
    </submittedName>
</protein>
<dbReference type="eggNOG" id="ENOG502S2UI">
    <property type="taxonomic scope" value="Eukaryota"/>
</dbReference>
<keyword evidence="2" id="KW-1185">Reference proteome</keyword>
<dbReference type="PANTHER" id="PTHR37237:SF1">
    <property type="entry name" value="OS02G0567000 PROTEIN"/>
    <property type="match status" value="1"/>
</dbReference>
<dbReference type="Gramene" id="ERM97608">
    <property type="protein sequence ID" value="ERM97608"/>
    <property type="gene ID" value="AMTR_s00173p00047230"/>
</dbReference>
<reference evidence="2" key="1">
    <citation type="journal article" date="2013" name="Science">
        <title>The Amborella genome and the evolution of flowering plants.</title>
        <authorList>
            <consortium name="Amborella Genome Project"/>
        </authorList>
    </citation>
    <scope>NUCLEOTIDE SEQUENCE [LARGE SCALE GENOMIC DNA]</scope>
</reference>
<name>W1NQB4_AMBTC</name>
<dbReference type="PANTHER" id="PTHR37237">
    <property type="entry name" value="OS02G0567000 PROTEIN"/>
    <property type="match status" value="1"/>
</dbReference>
<proteinExistence type="predicted"/>
<accession>W1NQB4</accession>
<dbReference type="EMBL" id="KI395938">
    <property type="protein sequence ID" value="ERM97608.1"/>
    <property type="molecule type" value="Genomic_DNA"/>
</dbReference>
<dbReference type="AlphaFoldDB" id="W1NQB4"/>
<organism evidence="1 2">
    <name type="scientific">Amborella trichopoda</name>
    <dbReference type="NCBI Taxonomy" id="13333"/>
    <lineage>
        <taxon>Eukaryota</taxon>
        <taxon>Viridiplantae</taxon>
        <taxon>Streptophyta</taxon>
        <taxon>Embryophyta</taxon>
        <taxon>Tracheophyta</taxon>
        <taxon>Spermatophyta</taxon>
        <taxon>Magnoliopsida</taxon>
        <taxon>Amborellales</taxon>
        <taxon>Amborellaceae</taxon>
        <taxon>Amborella</taxon>
    </lineage>
</organism>
<dbReference type="HOGENOM" id="CLU_130763_0_0_1"/>